<feature type="signal peptide" evidence="6">
    <location>
        <begin position="1"/>
        <end position="40"/>
    </location>
</feature>
<dbReference type="EMBL" id="MTSM01000008">
    <property type="protein sequence ID" value="OPX55582.1"/>
    <property type="molecule type" value="Genomic_DNA"/>
</dbReference>
<evidence type="ECO:0000256" key="1">
    <source>
        <dbReference type="ARBA" id="ARBA00004442"/>
    </source>
</evidence>
<evidence type="ECO:0000256" key="5">
    <source>
        <dbReference type="ARBA" id="ARBA00023237"/>
    </source>
</evidence>
<dbReference type="Proteomes" id="UP000191418">
    <property type="component" value="Unassembled WGS sequence"/>
</dbReference>
<keyword evidence="5" id="KW-0998">Cell outer membrane</keyword>
<keyword evidence="4" id="KW-0472">Membrane</keyword>
<dbReference type="InterPro" id="IPR010583">
    <property type="entry name" value="MipA"/>
</dbReference>
<sequence>MLTNYIDKTQQSAANNGKNCTIRTSASLLLTGLISFNAIASDSDSFAPGDSGSKWVVGGYVGSFNNPLIGEGREGYAGLNIEYRGEKLFVKDNELGYNLYRNAEFSVGVLLTGNGSLLSDKNDYKNNSKLVGLKERDGTLDAGFYLMHKNERGRLKVKLLDEITGKHSGMSANVDYMFDYKVSDWNITPYLGANWNSANMVNHFYGVSIAEATVNRAAYSGNSTVNLYTGINGRYDITPHWDIEVGASYIHIGKGIRDSSIVNDSHVIASHVGVNYNF</sequence>
<keyword evidence="8" id="KW-1185">Reference proteome</keyword>
<evidence type="ECO:0000256" key="4">
    <source>
        <dbReference type="ARBA" id="ARBA00023136"/>
    </source>
</evidence>
<keyword evidence="3 6" id="KW-0732">Signal</keyword>
<comment type="caution">
    <text evidence="7">The sequence shown here is derived from an EMBL/GenBank/DDBJ whole genome shotgun (WGS) entry which is preliminary data.</text>
</comment>
<dbReference type="Gene3D" id="2.40.160.20">
    <property type="match status" value="1"/>
</dbReference>
<dbReference type="STRING" id="64969.SAMN02745127_01453"/>
<dbReference type="PANTHER" id="PTHR38776:SF1">
    <property type="entry name" value="MLTA-INTERACTING PROTEIN-RELATED"/>
    <property type="match status" value="1"/>
</dbReference>
<name>A0A1T4PFA5_9GAMM</name>
<dbReference type="Pfam" id="PF06629">
    <property type="entry name" value="MipA"/>
    <property type="match status" value="1"/>
</dbReference>
<reference evidence="7 8" key="1">
    <citation type="submission" date="2017-01" db="EMBL/GenBank/DDBJ databases">
        <title>Genome Sequencing of a Marine Spirillum, Oceanospirillum multiglobuliferum ATCC 33336, from Japan.</title>
        <authorList>
            <person name="Carney J.G."/>
            <person name="Trachtenberg A.M."/>
            <person name="Rheaume B.A."/>
            <person name="Linnane J.D."/>
            <person name="Pitts N.L."/>
            <person name="Mykles D.L."/>
            <person name="Maclea K.S."/>
        </authorList>
    </citation>
    <scope>NUCLEOTIDE SEQUENCE [LARGE SCALE GENOMIC DNA]</scope>
    <source>
        <strain evidence="7 8">ATCC 33336</strain>
    </source>
</reference>
<dbReference type="PANTHER" id="PTHR38776">
    <property type="entry name" value="MLTA-INTERACTING PROTEIN-RELATED"/>
    <property type="match status" value="1"/>
</dbReference>
<comment type="similarity">
    <text evidence="2">Belongs to the MipA/OmpV family.</text>
</comment>
<dbReference type="GO" id="GO:0009279">
    <property type="term" value="C:cell outer membrane"/>
    <property type="evidence" value="ECO:0007669"/>
    <property type="project" value="UniProtKB-SubCell"/>
</dbReference>
<proteinExistence type="inferred from homology"/>
<evidence type="ECO:0000313" key="8">
    <source>
        <dbReference type="Proteomes" id="UP000191418"/>
    </source>
</evidence>
<evidence type="ECO:0000256" key="2">
    <source>
        <dbReference type="ARBA" id="ARBA00005722"/>
    </source>
</evidence>
<dbReference type="OrthoDB" id="8562138at2"/>
<evidence type="ECO:0000256" key="3">
    <source>
        <dbReference type="ARBA" id="ARBA00022729"/>
    </source>
</evidence>
<dbReference type="RefSeq" id="WP_078745063.1">
    <property type="nucleotide sequence ID" value="NZ_FUXG01000008.1"/>
</dbReference>
<evidence type="ECO:0000256" key="6">
    <source>
        <dbReference type="SAM" id="SignalP"/>
    </source>
</evidence>
<accession>A0A1T4PFA5</accession>
<organism evidence="7 8">
    <name type="scientific">Oceanospirillum multiglobuliferum</name>
    <dbReference type="NCBI Taxonomy" id="64969"/>
    <lineage>
        <taxon>Bacteria</taxon>
        <taxon>Pseudomonadati</taxon>
        <taxon>Pseudomonadota</taxon>
        <taxon>Gammaproteobacteria</taxon>
        <taxon>Oceanospirillales</taxon>
        <taxon>Oceanospirillaceae</taxon>
        <taxon>Oceanospirillum</taxon>
    </lineage>
</organism>
<comment type="subcellular location">
    <subcellularLocation>
        <location evidence="1">Cell outer membrane</location>
    </subcellularLocation>
</comment>
<feature type="chain" id="PRO_5012120268" evidence="6">
    <location>
        <begin position="41"/>
        <end position="278"/>
    </location>
</feature>
<evidence type="ECO:0000313" key="7">
    <source>
        <dbReference type="EMBL" id="OPX55582.1"/>
    </source>
</evidence>
<dbReference type="AlphaFoldDB" id="A0A1T4PFA5"/>
<gene>
    <name evidence="7" type="ORF">BTE48_08175</name>
</gene>
<protein>
    <submittedName>
        <fullName evidence="7">Uncharacterized protein</fullName>
    </submittedName>
</protein>